<reference evidence="1" key="1">
    <citation type="submission" date="2014-05" db="EMBL/GenBank/DDBJ databases">
        <authorList>
            <person name="Chronopoulou M."/>
        </authorList>
    </citation>
    <scope>NUCLEOTIDE SEQUENCE</scope>
    <source>
        <tissue evidence="1">Whole organism</tissue>
    </source>
</reference>
<dbReference type="AlphaFoldDB" id="A0A0K2UP57"/>
<dbReference type="EMBL" id="HACA01022315">
    <property type="protein sequence ID" value="CDW39676.1"/>
    <property type="molecule type" value="Transcribed_RNA"/>
</dbReference>
<evidence type="ECO:0000313" key="1">
    <source>
        <dbReference type="EMBL" id="CDW39677.1"/>
    </source>
</evidence>
<organism evidence="1">
    <name type="scientific">Lepeophtheirus salmonis</name>
    <name type="common">Salmon louse</name>
    <name type="synonym">Caligus salmonis</name>
    <dbReference type="NCBI Taxonomy" id="72036"/>
    <lineage>
        <taxon>Eukaryota</taxon>
        <taxon>Metazoa</taxon>
        <taxon>Ecdysozoa</taxon>
        <taxon>Arthropoda</taxon>
        <taxon>Crustacea</taxon>
        <taxon>Multicrustacea</taxon>
        <taxon>Hexanauplia</taxon>
        <taxon>Copepoda</taxon>
        <taxon>Siphonostomatoida</taxon>
        <taxon>Caligidae</taxon>
        <taxon>Lepeophtheirus</taxon>
    </lineage>
</organism>
<name>A0A0K2UP57_LEPSM</name>
<dbReference type="EMBL" id="HACA01022316">
    <property type="protein sequence ID" value="CDW39677.1"/>
    <property type="molecule type" value="Transcribed_RNA"/>
</dbReference>
<accession>A0A0K2UP57</accession>
<protein>
    <submittedName>
        <fullName evidence="1">Uncharacterized protein</fullName>
    </submittedName>
</protein>
<proteinExistence type="predicted"/>
<sequence length="70" mass="8168">MTWTHKGPGTLGIGVRKSMWYTRLEICVPWYGRCIACMERGRFVGECIKHKKAAKMSSDKISSWRNYQLK</sequence>